<sequence length="272" mass="30211">MSCCRALIQRATHSPTSITPLSLLSRSFLRARPLPASSPKLILTRNLSVTRLRANSPSQSPRPAAQNQNQNLYPPPDKSKRYLFPERVVIYHAGTGRVLYLAVLKLTTVVLSAVFCGVLVPSYIAADKPLWESACLAVCGIIPLTFVAFTTAPFVSIIHVHLPPLARHSRESLSRFVRSMPPQTRLQATTLSLIAKPRVSYFTLGELRPARERWGIVNYARDTERENQARKWWNFRAVGGFNVQGSNRGVKEAWIWDAVKEKLAARGAAGSA</sequence>
<evidence type="ECO:0000313" key="3">
    <source>
        <dbReference type="EMBL" id="SPO02300.1"/>
    </source>
</evidence>
<keyword evidence="2" id="KW-1133">Transmembrane helix</keyword>
<evidence type="ECO:0000256" key="1">
    <source>
        <dbReference type="SAM" id="MobiDB-lite"/>
    </source>
</evidence>
<feature type="transmembrane region" description="Helical" evidence="2">
    <location>
        <begin position="130"/>
        <end position="160"/>
    </location>
</feature>
<gene>
    <name evidence="3" type="ORF">DNG_04973</name>
</gene>
<feature type="transmembrane region" description="Helical" evidence="2">
    <location>
        <begin position="98"/>
        <end position="124"/>
    </location>
</feature>
<keyword evidence="2" id="KW-0472">Membrane</keyword>
<accession>A0AAE8MXM8</accession>
<keyword evidence="4" id="KW-1185">Reference proteome</keyword>
<dbReference type="EMBL" id="ONZQ02000006">
    <property type="protein sequence ID" value="SPO02300.1"/>
    <property type="molecule type" value="Genomic_DNA"/>
</dbReference>
<evidence type="ECO:0000313" key="4">
    <source>
        <dbReference type="Proteomes" id="UP001187682"/>
    </source>
</evidence>
<comment type="caution">
    <text evidence="3">The sequence shown here is derived from an EMBL/GenBank/DDBJ whole genome shotgun (WGS) entry which is preliminary data.</text>
</comment>
<keyword evidence="2" id="KW-0812">Transmembrane</keyword>
<evidence type="ECO:0000256" key="2">
    <source>
        <dbReference type="SAM" id="Phobius"/>
    </source>
</evidence>
<feature type="region of interest" description="Disordered" evidence="1">
    <location>
        <begin position="54"/>
        <end position="79"/>
    </location>
</feature>
<organism evidence="3 4">
    <name type="scientific">Cephalotrichum gorgonifer</name>
    <dbReference type="NCBI Taxonomy" id="2041049"/>
    <lineage>
        <taxon>Eukaryota</taxon>
        <taxon>Fungi</taxon>
        <taxon>Dikarya</taxon>
        <taxon>Ascomycota</taxon>
        <taxon>Pezizomycotina</taxon>
        <taxon>Sordariomycetes</taxon>
        <taxon>Hypocreomycetidae</taxon>
        <taxon>Microascales</taxon>
        <taxon>Microascaceae</taxon>
        <taxon>Cephalotrichum</taxon>
    </lineage>
</organism>
<proteinExistence type="predicted"/>
<name>A0AAE8MXM8_9PEZI</name>
<dbReference type="AlphaFoldDB" id="A0AAE8MXM8"/>
<protein>
    <submittedName>
        <fullName evidence="3">Uncharacterized protein</fullName>
    </submittedName>
</protein>
<dbReference type="Proteomes" id="UP001187682">
    <property type="component" value="Unassembled WGS sequence"/>
</dbReference>
<reference evidence="3" key="1">
    <citation type="submission" date="2018-03" db="EMBL/GenBank/DDBJ databases">
        <authorList>
            <person name="Guldener U."/>
        </authorList>
    </citation>
    <scope>NUCLEOTIDE SEQUENCE</scope>
</reference>
<feature type="compositionally biased region" description="Polar residues" evidence="1">
    <location>
        <begin position="54"/>
        <end position="72"/>
    </location>
</feature>